<protein>
    <submittedName>
        <fullName evidence="1">Uncharacterized protein</fullName>
    </submittedName>
</protein>
<sequence>MSRLLDAMKSKTLTLIVHIPENVVDLAKAAESSGADVLIVSYDKEADKIPKEVSIPVGLDLSLSAPKDIESLSGFDFINFNHNALDNYANFKNTKVIILDDYYTLDKLMSITAKNIDAINAAIIPIRQKGKDLLVGDLQNYIAIALSSNLPVIIPTQRSIKVSEVSIIWDTGVKGLILTDVVLGKNIKLLSKAIKEYRVAIDDIVVTEEE</sequence>
<organism evidence="1 2">
    <name type="scientific">candidate division WOR-1 bacterium RIFOXYB2_FULL_36_35</name>
    <dbReference type="NCBI Taxonomy" id="1802578"/>
    <lineage>
        <taxon>Bacteria</taxon>
        <taxon>Bacillati</taxon>
        <taxon>Saganbacteria</taxon>
    </lineage>
</organism>
<dbReference type="Proteomes" id="UP000177905">
    <property type="component" value="Unassembled WGS sequence"/>
</dbReference>
<reference evidence="1 2" key="1">
    <citation type="journal article" date="2016" name="Nat. Commun.">
        <title>Thousands of microbial genomes shed light on interconnected biogeochemical processes in an aquifer system.</title>
        <authorList>
            <person name="Anantharaman K."/>
            <person name="Brown C.T."/>
            <person name="Hug L.A."/>
            <person name="Sharon I."/>
            <person name="Castelle C.J."/>
            <person name="Probst A.J."/>
            <person name="Thomas B.C."/>
            <person name="Singh A."/>
            <person name="Wilkins M.J."/>
            <person name="Karaoz U."/>
            <person name="Brodie E.L."/>
            <person name="Williams K.H."/>
            <person name="Hubbard S.S."/>
            <person name="Banfield J.F."/>
        </authorList>
    </citation>
    <scope>NUCLEOTIDE SEQUENCE [LARGE SCALE GENOMIC DNA]</scope>
</reference>
<comment type="caution">
    <text evidence="1">The sequence shown here is derived from an EMBL/GenBank/DDBJ whole genome shotgun (WGS) entry which is preliminary data.</text>
</comment>
<evidence type="ECO:0000313" key="1">
    <source>
        <dbReference type="EMBL" id="OGC14161.1"/>
    </source>
</evidence>
<accession>A0A1F4S152</accession>
<dbReference type="SUPFAM" id="SSF51366">
    <property type="entry name" value="Ribulose-phoshate binding barrel"/>
    <property type="match status" value="1"/>
</dbReference>
<name>A0A1F4S152_UNCSA</name>
<dbReference type="InterPro" id="IPR011060">
    <property type="entry name" value="RibuloseP-bd_barrel"/>
</dbReference>
<proteinExistence type="predicted"/>
<dbReference type="EMBL" id="MEUA01000040">
    <property type="protein sequence ID" value="OGC14161.1"/>
    <property type="molecule type" value="Genomic_DNA"/>
</dbReference>
<evidence type="ECO:0000313" key="2">
    <source>
        <dbReference type="Proteomes" id="UP000177905"/>
    </source>
</evidence>
<gene>
    <name evidence="1" type="ORF">A2290_00600</name>
</gene>
<dbReference type="AlphaFoldDB" id="A0A1F4S152"/>